<dbReference type="AlphaFoldDB" id="A0A7S9DVM1"/>
<dbReference type="Proteomes" id="UP000595095">
    <property type="component" value="Chromosome"/>
</dbReference>
<dbReference type="KEGG" id="smaa:IT774_11220"/>
<gene>
    <name evidence="2" type="ORF">IT774_11220</name>
</gene>
<keyword evidence="1" id="KW-1133">Transmembrane helix</keyword>
<sequence length="69" mass="7759">MKISIRRAITFIHAAKRWMSLCVLAFMMIIVAASIVELGIILFMDIFDPPTMCSFWISANCLISLASSF</sequence>
<evidence type="ECO:0000313" key="2">
    <source>
        <dbReference type="EMBL" id="QPG04766.1"/>
    </source>
</evidence>
<dbReference type="EMBL" id="CP064795">
    <property type="protein sequence ID" value="QPG04766.1"/>
    <property type="molecule type" value="Genomic_DNA"/>
</dbReference>
<reference evidence="2 3" key="1">
    <citation type="submission" date="2020-11" db="EMBL/GenBank/DDBJ databases">
        <title>Complete genome sequence for Salinimonas sp. strain G2-b.</title>
        <authorList>
            <person name="Park S.-J."/>
        </authorList>
    </citation>
    <scope>NUCLEOTIDE SEQUENCE [LARGE SCALE GENOMIC DNA]</scope>
    <source>
        <strain evidence="2 3">G2-b</strain>
    </source>
</reference>
<feature type="transmembrane region" description="Helical" evidence="1">
    <location>
        <begin position="21"/>
        <end position="44"/>
    </location>
</feature>
<accession>A0A7S9DVM1</accession>
<keyword evidence="3" id="KW-1185">Reference proteome</keyword>
<keyword evidence="1" id="KW-0812">Transmembrane</keyword>
<proteinExistence type="predicted"/>
<name>A0A7S9DVM1_9ALTE</name>
<organism evidence="2 3">
    <name type="scientific">Salinimonas marina</name>
    <dbReference type="NCBI Taxonomy" id="2785918"/>
    <lineage>
        <taxon>Bacteria</taxon>
        <taxon>Pseudomonadati</taxon>
        <taxon>Pseudomonadota</taxon>
        <taxon>Gammaproteobacteria</taxon>
        <taxon>Alteromonadales</taxon>
        <taxon>Alteromonadaceae</taxon>
        <taxon>Alteromonas/Salinimonas group</taxon>
        <taxon>Salinimonas</taxon>
    </lineage>
</organism>
<keyword evidence="1" id="KW-0472">Membrane</keyword>
<protein>
    <submittedName>
        <fullName evidence="2">Uncharacterized protein</fullName>
    </submittedName>
</protein>
<evidence type="ECO:0000313" key="3">
    <source>
        <dbReference type="Proteomes" id="UP000595095"/>
    </source>
</evidence>
<evidence type="ECO:0000256" key="1">
    <source>
        <dbReference type="SAM" id="Phobius"/>
    </source>
</evidence>
<dbReference type="RefSeq" id="WP_195809858.1">
    <property type="nucleotide sequence ID" value="NZ_CP064795.1"/>
</dbReference>